<dbReference type="InterPro" id="IPR009003">
    <property type="entry name" value="Peptidase_S1_PA"/>
</dbReference>
<dbReference type="RefSeq" id="WP_126163685.1">
    <property type="nucleotide sequence ID" value="NZ_RQPJ01000021.1"/>
</dbReference>
<dbReference type="GO" id="GO:0006508">
    <property type="term" value="P:proteolysis"/>
    <property type="evidence" value="ECO:0007669"/>
    <property type="project" value="UniProtKB-KW"/>
</dbReference>
<dbReference type="FunFam" id="2.40.10.10:FF:000001">
    <property type="entry name" value="Periplasmic serine protease DegS"/>
    <property type="match status" value="1"/>
</dbReference>
<keyword evidence="9" id="KW-0175">Coiled coil</keyword>
<feature type="binding site" evidence="8">
    <location>
        <position position="186"/>
    </location>
    <ligand>
        <name>substrate</name>
    </ligand>
</feature>
<proteinExistence type="inferred from homology"/>
<feature type="coiled-coil region" evidence="9">
    <location>
        <begin position="418"/>
        <end position="445"/>
    </location>
</feature>
<dbReference type="InterPro" id="IPR051201">
    <property type="entry name" value="Chloro_Bact_Ser_Proteases"/>
</dbReference>
<dbReference type="PRINTS" id="PR00834">
    <property type="entry name" value="PROTEASES2C"/>
</dbReference>
<evidence type="ECO:0000256" key="4">
    <source>
        <dbReference type="ARBA" id="ARBA00022737"/>
    </source>
</evidence>
<keyword evidence="4" id="KW-0677">Repeat</keyword>
<dbReference type="InterPro" id="IPR011782">
    <property type="entry name" value="Pept_S1C_Do"/>
</dbReference>
<dbReference type="NCBIfam" id="TIGR02037">
    <property type="entry name" value="degP_htrA_DO"/>
    <property type="match status" value="1"/>
</dbReference>
<dbReference type="Pfam" id="PF13365">
    <property type="entry name" value="Trypsin_2"/>
    <property type="match status" value="1"/>
</dbReference>
<comment type="caution">
    <text evidence="11">The sequence shown here is derived from an EMBL/GenBank/DDBJ whole genome shotgun (WGS) entry which is preliminary data.</text>
</comment>
<feature type="domain" description="PDZ" evidence="10">
    <location>
        <begin position="307"/>
        <end position="398"/>
    </location>
</feature>
<feature type="active site" description="Charge relay system" evidence="7">
    <location>
        <position position="263"/>
    </location>
</feature>
<keyword evidence="5" id="KW-0378">Hydrolase</keyword>
<evidence type="ECO:0000256" key="3">
    <source>
        <dbReference type="ARBA" id="ARBA00022729"/>
    </source>
</evidence>
<gene>
    <name evidence="11" type="ORF">EHW67_17530</name>
</gene>
<evidence type="ECO:0000256" key="7">
    <source>
        <dbReference type="PIRSR" id="PIRSR611782-1"/>
    </source>
</evidence>
<dbReference type="OrthoDB" id="9758917at2"/>
<evidence type="ECO:0000313" key="12">
    <source>
        <dbReference type="Proteomes" id="UP000267585"/>
    </source>
</evidence>
<comment type="similarity">
    <text evidence="1">Belongs to the peptidase S1C family.</text>
</comment>
<keyword evidence="2" id="KW-0645">Protease</keyword>
<dbReference type="InterPro" id="IPR036034">
    <property type="entry name" value="PDZ_sf"/>
</dbReference>
<dbReference type="EMBL" id="RQPJ01000021">
    <property type="protein sequence ID" value="RTE52000.1"/>
    <property type="molecule type" value="Genomic_DNA"/>
</dbReference>
<keyword evidence="6" id="KW-0720">Serine protease</keyword>
<keyword evidence="12" id="KW-1185">Reference proteome</keyword>
<dbReference type="PROSITE" id="PS50106">
    <property type="entry name" value="PDZ"/>
    <property type="match status" value="1"/>
</dbReference>
<feature type="binding site" evidence="8">
    <location>
        <position position="156"/>
    </location>
    <ligand>
        <name>substrate</name>
    </ligand>
</feature>
<name>A0A430JYV7_9FLAO</name>
<organism evidence="11 12">
    <name type="scientific">Arenibacter aquaticus</name>
    <dbReference type="NCBI Taxonomy" id="2489054"/>
    <lineage>
        <taxon>Bacteria</taxon>
        <taxon>Pseudomonadati</taxon>
        <taxon>Bacteroidota</taxon>
        <taxon>Flavobacteriia</taxon>
        <taxon>Flavobacteriales</taxon>
        <taxon>Flavobacteriaceae</taxon>
        <taxon>Arenibacter</taxon>
    </lineage>
</organism>
<dbReference type="InterPro" id="IPR001478">
    <property type="entry name" value="PDZ"/>
</dbReference>
<accession>A0A430JYV7</accession>
<protein>
    <submittedName>
        <fullName evidence="11">Do family serine endopeptidase</fullName>
    </submittedName>
</protein>
<reference evidence="11 12" key="1">
    <citation type="submission" date="2018-11" db="EMBL/GenBank/DDBJ databases">
        <title>Arenibacter aquaticus sp.nov., a marine bacterium isolated from surface seawater in the South China Sea.</title>
        <authorList>
            <person name="Guo J."/>
            <person name="Sun J."/>
        </authorList>
    </citation>
    <scope>NUCLEOTIDE SEQUENCE [LARGE SCALE GENOMIC DNA]</scope>
    <source>
        <strain evidence="11 12">GUO666</strain>
    </source>
</reference>
<dbReference type="Gene3D" id="2.40.10.120">
    <property type="match status" value="1"/>
</dbReference>
<dbReference type="GO" id="GO:0004252">
    <property type="term" value="F:serine-type endopeptidase activity"/>
    <property type="evidence" value="ECO:0007669"/>
    <property type="project" value="InterPro"/>
</dbReference>
<dbReference type="Proteomes" id="UP000267585">
    <property type="component" value="Unassembled WGS sequence"/>
</dbReference>
<dbReference type="Gene3D" id="2.30.42.10">
    <property type="match status" value="2"/>
</dbReference>
<feature type="binding site" evidence="8">
    <location>
        <begin position="261"/>
        <end position="263"/>
    </location>
    <ligand>
        <name>substrate</name>
    </ligand>
</feature>
<dbReference type="SUPFAM" id="SSF50156">
    <property type="entry name" value="PDZ domain-like"/>
    <property type="match status" value="2"/>
</dbReference>
<dbReference type="Pfam" id="PF13180">
    <property type="entry name" value="PDZ_2"/>
    <property type="match status" value="1"/>
</dbReference>
<evidence type="ECO:0000256" key="9">
    <source>
        <dbReference type="SAM" id="Coils"/>
    </source>
</evidence>
<keyword evidence="3" id="KW-0732">Signal</keyword>
<evidence type="ECO:0000256" key="5">
    <source>
        <dbReference type="ARBA" id="ARBA00022801"/>
    </source>
</evidence>
<sequence>MKKTVFISAILSLLISLGVVWGYQNFGNNTVEIKHVPATATSKVLYAANADGEIAPLDFTKTTDKVLNAVVHISSKRKIPNNTGQMYQYRNLPDPFQDFFKESPFGNFFNKRYEYGQPNEKKDGESQKIKPKSLPVMGTGSGVVINEKGYILTNNHVIDHADEIEVTLHNNGTYKATVVGTDPSTDLALLQIKADDLTALPMVNSDDVKVGEWVLAVGNPFSLNSTVTAGIVSAKARNININKDKFAVESFIQTDAAINPGNSGGALVNLNGDLIGINTAIASRTGSYSGYGFAVPSNIASKVVEDLLKYGAVQRGMLGVTIRTMDGHLAKEKDIALQQGVYVEKVAQNSAADEADLEEGDIILSVDGKKVLNSPMLQGMIAEKRPGDKVKLKISRKGKEKEINVVLKSRQGSTKLKKKEHQKILNQLGAELENIDKELAEKLNIDGGVKVTQLYAGKLRLQTQMQEGFIITHINGRKIKDINDVMESLNNQKGGVMIEGIYEELPGKHYYAFGLDS</sequence>
<evidence type="ECO:0000259" key="10">
    <source>
        <dbReference type="PROSITE" id="PS50106"/>
    </source>
</evidence>
<evidence type="ECO:0000256" key="1">
    <source>
        <dbReference type="ARBA" id="ARBA00010541"/>
    </source>
</evidence>
<feature type="active site" description="Charge relay system" evidence="7">
    <location>
        <position position="186"/>
    </location>
</feature>
<dbReference type="SMART" id="SM00228">
    <property type="entry name" value="PDZ"/>
    <property type="match status" value="1"/>
</dbReference>
<dbReference type="SUPFAM" id="SSF50494">
    <property type="entry name" value="Trypsin-like serine proteases"/>
    <property type="match status" value="1"/>
</dbReference>
<evidence type="ECO:0000313" key="11">
    <source>
        <dbReference type="EMBL" id="RTE52000.1"/>
    </source>
</evidence>
<dbReference type="PANTHER" id="PTHR43343:SF3">
    <property type="entry name" value="PROTEASE DO-LIKE 8, CHLOROPLASTIC"/>
    <property type="match status" value="1"/>
</dbReference>
<feature type="active site" description="Charge relay system" evidence="7">
    <location>
        <position position="156"/>
    </location>
</feature>
<evidence type="ECO:0000256" key="2">
    <source>
        <dbReference type="ARBA" id="ARBA00022670"/>
    </source>
</evidence>
<dbReference type="AlphaFoldDB" id="A0A430JYV7"/>
<evidence type="ECO:0000256" key="6">
    <source>
        <dbReference type="ARBA" id="ARBA00022825"/>
    </source>
</evidence>
<dbReference type="InterPro" id="IPR001940">
    <property type="entry name" value="Peptidase_S1C"/>
</dbReference>
<evidence type="ECO:0000256" key="8">
    <source>
        <dbReference type="PIRSR" id="PIRSR611782-2"/>
    </source>
</evidence>
<dbReference type="PANTHER" id="PTHR43343">
    <property type="entry name" value="PEPTIDASE S12"/>
    <property type="match status" value="1"/>
</dbReference>